<dbReference type="Proteomes" id="UP001049518">
    <property type="component" value="Chromosome"/>
</dbReference>
<dbReference type="EMBL" id="CP059572">
    <property type="protein sequence ID" value="QXJ23962.1"/>
    <property type="molecule type" value="Genomic_DNA"/>
</dbReference>
<organism evidence="2 3">
    <name type="scientific">Actinomadura graeca</name>
    <dbReference type="NCBI Taxonomy" id="2750812"/>
    <lineage>
        <taxon>Bacteria</taxon>
        <taxon>Bacillati</taxon>
        <taxon>Actinomycetota</taxon>
        <taxon>Actinomycetes</taxon>
        <taxon>Streptosporangiales</taxon>
        <taxon>Thermomonosporaceae</taxon>
        <taxon>Actinomadura</taxon>
    </lineage>
</organism>
<proteinExistence type="predicted"/>
<evidence type="ECO:0000256" key="1">
    <source>
        <dbReference type="SAM" id="MobiDB-lite"/>
    </source>
</evidence>
<keyword evidence="3" id="KW-1185">Reference proteome</keyword>
<dbReference type="RefSeq" id="WP_231329649.1">
    <property type="nucleotide sequence ID" value="NZ_CP059572.1"/>
</dbReference>
<gene>
    <name evidence="2" type="ORF">AGRA3207_005196</name>
</gene>
<evidence type="ECO:0000313" key="2">
    <source>
        <dbReference type="EMBL" id="QXJ23962.1"/>
    </source>
</evidence>
<accession>A0ABX8R1W5</accession>
<feature type="region of interest" description="Disordered" evidence="1">
    <location>
        <begin position="28"/>
        <end position="68"/>
    </location>
</feature>
<sequence length="221" mass="22814">MPLLIIGAVVVLALVGVGAFVLLKDDGKDDPPPVTLASPTSPLFTAPSVEPSPTTTGGGTTSDPSTVLSETVRTAQGNTFTRAGTRTESCITRANSKMLSELSTNPCIGSMYSAVYANPSRTIITAISIAKFASPSAASTVGNATNQQGWPKLLTPSDASGLPQPRANPAYWTRTWTRGSNVIYAQSYWSSGGPTGGRTGSVFATAGEIGVEITNTLLWSS</sequence>
<protein>
    <submittedName>
        <fullName evidence="2">Uncharacterized protein</fullName>
    </submittedName>
</protein>
<feature type="compositionally biased region" description="Low complexity" evidence="1">
    <location>
        <begin position="51"/>
        <end position="66"/>
    </location>
</feature>
<name>A0ABX8R1W5_9ACTN</name>
<reference evidence="2" key="1">
    <citation type="submission" date="2020-07" db="EMBL/GenBank/DDBJ databases">
        <authorList>
            <person name="Tarantini F.S."/>
            <person name="Hong K.W."/>
            <person name="Chan K.G."/>
        </authorList>
    </citation>
    <scope>NUCLEOTIDE SEQUENCE</scope>
    <source>
        <strain evidence="2">32-07</strain>
    </source>
</reference>
<evidence type="ECO:0000313" key="3">
    <source>
        <dbReference type="Proteomes" id="UP001049518"/>
    </source>
</evidence>